<sequence>MRTGFKILISLVISLGFFTGLVFLKISGYKSIIETEIYQPAVLNAVYDNLGKIAESLEQWHSKNKKEFSGFIENEAVKRCVRQEQSSLDIKMVSDASVKLISSVPGLTGIRIIDGETQKIHFSTISTDILNSSDTLISYTKYGKDEKDVPFQFISVGKEEQIKITADSNTNSFLYSFPFFDSYDTYRGIAVFYVSEKAFLKKLISEKTLSLTDNLTLLSDSIHSTLGILTGMPYSSSQELKPRIISTWKNSPEVFNIVSLNNNDEWILVSRPSSFGYTGQICEKTLFLFPPAVKYFLTFAAGITVFLISFLLLNIKQDKFDIVHTKIQKLHLAILQNYIKNSESKNRKELQQELEYRRHDANSEIKKGLGKRFLKKNGKKVDEFLQKNWEEIFSVINGKFAENEVKAKNASSDSSGLKIDNEELAALLRQIIAESKSGNFNAANTSFTKSEREAGSAHIEELKKTEEAAPIEELEEAAPIEELEEAESVEELKEAPVEEIEEAEALEAIEEFEEAAPVEDLDAAPAEELKAEPIEELEEAEPLENLEEIKNEKTQTGFGGETKSSSGNLEELAEACDLAPLEKEDETAEELVELDNAEPFEELAAVDKVAKTVPLDSAESSNEQDKQKPEITIEEFTEDLPDFNSPESFEEIPVSGEDKPVKAVSELDAAELVEDLTESELKEIPVIEELKEFDGAMSSDDINLDDPMQLLNATGYTISGLDFSDLNIPISEIKSAEDEIEAEEVRYLDGEYDFQKAMWGRYRESNVKEFLEISGGLEILPLLDEADERTIINEGGIFVIKKNEGVEPANKDFKALVDSVLK</sequence>
<dbReference type="RefSeq" id="WP_194075686.1">
    <property type="nucleotide sequence ID" value="NZ_CP061839.1"/>
</dbReference>
<feature type="region of interest" description="Disordered" evidence="1">
    <location>
        <begin position="448"/>
        <end position="496"/>
    </location>
</feature>
<organism evidence="2 3">
    <name type="scientific">Treponema pedis</name>
    <dbReference type="NCBI Taxonomy" id="409322"/>
    <lineage>
        <taxon>Bacteria</taxon>
        <taxon>Pseudomonadati</taxon>
        <taxon>Spirochaetota</taxon>
        <taxon>Spirochaetia</taxon>
        <taxon>Spirochaetales</taxon>
        <taxon>Treponemataceae</taxon>
        <taxon>Treponema</taxon>
    </lineage>
</organism>
<dbReference type="Proteomes" id="UP000593915">
    <property type="component" value="Chromosome"/>
</dbReference>
<evidence type="ECO:0000313" key="2">
    <source>
        <dbReference type="EMBL" id="QOW60074.1"/>
    </source>
</evidence>
<protein>
    <submittedName>
        <fullName evidence="2">Uncharacterized protein</fullName>
    </submittedName>
</protein>
<evidence type="ECO:0000313" key="3">
    <source>
        <dbReference type="Proteomes" id="UP000593915"/>
    </source>
</evidence>
<proteinExistence type="predicted"/>
<name>A0A7S6WMT0_9SPIR</name>
<reference evidence="2 3" key="1">
    <citation type="submission" date="2020-09" db="EMBL/GenBank/DDBJ databases">
        <title>Characterization of Treponema spp. from bovine digital dermatitis in Korea.</title>
        <authorList>
            <person name="Espiritu H.M."/>
            <person name="Cho Y.I."/>
            <person name="Mamuad L."/>
        </authorList>
    </citation>
    <scope>NUCLEOTIDE SEQUENCE [LARGE SCALE GENOMIC DNA]</scope>
    <source>
        <strain evidence="2 3">KS1</strain>
    </source>
</reference>
<accession>A0A7S6WMT0</accession>
<feature type="compositionally biased region" description="Acidic residues" evidence="1">
    <location>
        <begin position="469"/>
        <end position="489"/>
    </location>
</feature>
<evidence type="ECO:0000256" key="1">
    <source>
        <dbReference type="SAM" id="MobiDB-lite"/>
    </source>
</evidence>
<dbReference type="AlphaFoldDB" id="A0A7S6WMT0"/>
<feature type="compositionally biased region" description="Basic and acidic residues" evidence="1">
    <location>
        <begin position="449"/>
        <end position="467"/>
    </location>
</feature>
<dbReference type="EMBL" id="CP061839">
    <property type="protein sequence ID" value="QOW60074.1"/>
    <property type="molecule type" value="Genomic_DNA"/>
</dbReference>
<feature type="compositionally biased region" description="Acidic residues" evidence="1">
    <location>
        <begin position="534"/>
        <end position="546"/>
    </location>
</feature>
<gene>
    <name evidence="2" type="ORF">IFE08_09485</name>
</gene>
<feature type="region of interest" description="Disordered" evidence="1">
    <location>
        <begin position="515"/>
        <end position="573"/>
    </location>
</feature>